<sequence length="91" mass="10746">MDNNNQLSFQDFLHYFTNFFSEDLINKHAESFKQALIDKSDDGKLDLTINENLQFVFKEFFLTSTMANLEILNEYHRFLLANVDEILSQSD</sequence>
<dbReference type="InterPro" id="IPR011992">
    <property type="entry name" value="EF-hand-dom_pair"/>
</dbReference>
<evidence type="ECO:0000313" key="2">
    <source>
        <dbReference type="Proteomes" id="UP000036045"/>
    </source>
</evidence>
<keyword evidence="2" id="KW-1185">Reference proteome</keyword>
<protein>
    <submittedName>
        <fullName evidence="1">Uncharacterized protein</fullName>
    </submittedName>
</protein>
<dbReference type="EMBL" id="LDPH01000027">
    <property type="protein sequence ID" value="KLV23044.1"/>
    <property type="molecule type" value="Genomic_DNA"/>
</dbReference>
<accession>A0A0J1IAP7</accession>
<organism evidence="1 2">
    <name type="scientific">Niallia circulans</name>
    <name type="common">Bacillus circulans</name>
    <dbReference type="NCBI Taxonomy" id="1397"/>
    <lineage>
        <taxon>Bacteria</taxon>
        <taxon>Bacillati</taxon>
        <taxon>Bacillota</taxon>
        <taxon>Bacilli</taxon>
        <taxon>Bacillales</taxon>
        <taxon>Bacillaceae</taxon>
        <taxon>Niallia</taxon>
    </lineage>
</organism>
<dbReference type="RefSeq" id="WP_047944056.1">
    <property type="nucleotide sequence ID" value="NZ_LDPH01000027.1"/>
</dbReference>
<proteinExistence type="predicted"/>
<dbReference type="SUPFAM" id="SSF47473">
    <property type="entry name" value="EF-hand"/>
    <property type="match status" value="1"/>
</dbReference>
<dbReference type="AlphaFoldDB" id="A0A0J1IAP7"/>
<reference evidence="1 2" key="1">
    <citation type="submission" date="2015-05" db="EMBL/GenBank/DDBJ databases">
        <title>Whole genome sequence and identification of bacterial endophytes from Costus igneus.</title>
        <authorList>
            <person name="Lee Y.P."/>
            <person name="Gan H.M."/>
            <person name="Eng W."/>
            <person name="Wheatley M.S."/>
            <person name="Caraballo A."/>
            <person name="Polter S."/>
            <person name="Savka M.A."/>
            <person name="Hudson A.O."/>
        </authorList>
    </citation>
    <scope>NUCLEOTIDE SEQUENCE [LARGE SCALE GENOMIC DNA]</scope>
    <source>
        <strain evidence="1 2">RIT379</strain>
    </source>
</reference>
<gene>
    <name evidence="1" type="ORF">ABW02_20150</name>
</gene>
<dbReference type="Proteomes" id="UP000036045">
    <property type="component" value="Unassembled WGS sequence"/>
</dbReference>
<comment type="caution">
    <text evidence="1">The sequence shown here is derived from an EMBL/GenBank/DDBJ whole genome shotgun (WGS) entry which is preliminary data.</text>
</comment>
<evidence type="ECO:0000313" key="1">
    <source>
        <dbReference type="EMBL" id="KLV23044.1"/>
    </source>
</evidence>
<name>A0A0J1IAP7_NIACI</name>
<dbReference type="PATRIC" id="fig|1397.4.peg.2780"/>